<protein>
    <submittedName>
        <fullName evidence="2">Uncharacterized protein</fullName>
    </submittedName>
</protein>
<organism evidence="2 3">
    <name type="scientific">Armillaria ostoyae</name>
    <name type="common">Armillaria root rot fungus</name>
    <dbReference type="NCBI Taxonomy" id="47428"/>
    <lineage>
        <taxon>Eukaryota</taxon>
        <taxon>Fungi</taxon>
        <taxon>Dikarya</taxon>
        <taxon>Basidiomycota</taxon>
        <taxon>Agaricomycotina</taxon>
        <taxon>Agaricomycetes</taxon>
        <taxon>Agaricomycetidae</taxon>
        <taxon>Agaricales</taxon>
        <taxon>Marasmiineae</taxon>
        <taxon>Physalacriaceae</taxon>
        <taxon>Armillaria</taxon>
    </lineage>
</organism>
<dbReference type="AlphaFoldDB" id="A0A284S0Z8"/>
<evidence type="ECO:0000256" key="1">
    <source>
        <dbReference type="SAM" id="MobiDB-lite"/>
    </source>
</evidence>
<sequence length="149" mass="16344">MDRFATVFLAPPTPRASPTNTPPPLRQFDSCPAPWTLRLAQPSTSHAFTEAKRTQERNKRDEPSPPLLDLDLDDDFLTNKPYLIVAPSNYTLISASSFFTLVRTDSLCGDSCTSESLYIIRLITCGPLSGPPITMAEHVLPATPVILSV</sequence>
<dbReference type="OrthoDB" id="26679at2759"/>
<feature type="compositionally biased region" description="Pro residues" evidence="1">
    <location>
        <begin position="11"/>
        <end position="25"/>
    </location>
</feature>
<evidence type="ECO:0000313" key="3">
    <source>
        <dbReference type="Proteomes" id="UP000219338"/>
    </source>
</evidence>
<accession>A0A284S0Z8</accession>
<dbReference type="EMBL" id="FUEG01000025">
    <property type="protein sequence ID" value="SJL14692.1"/>
    <property type="molecule type" value="Genomic_DNA"/>
</dbReference>
<feature type="compositionally biased region" description="Basic and acidic residues" evidence="1">
    <location>
        <begin position="49"/>
        <end position="63"/>
    </location>
</feature>
<gene>
    <name evidence="2" type="ORF">ARMOST_18158</name>
</gene>
<dbReference type="Proteomes" id="UP000219338">
    <property type="component" value="Unassembled WGS sequence"/>
</dbReference>
<evidence type="ECO:0000313" key="2">
    <source>
        <dbReference type="EMBL" id="SJL14692.1"/>
    </source>
</evidence>
<name>A0A284S0Z8_ARMOS</name>
<feature type="region of interest" description="Disordered" evidence="1">
    <location>
        <begin position="44"/>
        <end position="67"/>
    </location>
</feature>
<proteinExistence type="predicted"/>
<feature type="region of interest" description="Disordered" evidence="1">
    <location>
        <begin position="1"/>
        <end position="27"/>
    </location>
</feature>
<reference evidence="3" key="1">
    <citation type="journal article" date="2017" name="Nat. Ecol. Evol.">
        <title>Genome expansion and lineage-specific genetic innovations in the forest pathogenic fungi Armillaria.</title>
        <authorList>
            <person name="Sipos G."/>
            <person name="Prasanna A.N."/>
            <person name="Walter M.C."/>
            <person name="O'Connor E."/>
            <person name="Balint B."/>
            <person name="Krizsan K."/>
            <person name="Kiss B."/>
            <person name="Hess J."/>
            <person name="Varga T."/>
            <person name="Slot J."/>
            <person name="Riley R."/>
            <person name="Boka B."/>
            <person name="Rigling D."/>
            <person name="Barry K."/>
            <person name="Lee J."/>
            <person name="Mihaltcheva S."/>
            <person name="LaButti K."/>
            <person name="Lipzen A."/>
            <person name="Waldron R."/>
            <person name="Moloney N.M."/>
            <person name="Sperisen C."/>
            <person name="Kredics L."/>
            <person name="Vagvoelgyi C."/>
            <person name="Patrignani A."/>
            <person name="Fitzpatrick D."/>
            <person name="Nagy I."/>
            <person name="Doyle S."/>
            <person name="Anderson J.B."/>
            <person name="Grigoriev I.V."/>
            <person name="Gueldener U."/>
            <person name="Muensterkoetter M."/>
            <person name="Nagy L.G."/>
        </authorList>
    </citation>
    <scope>NUCLEOTIDE SEQUENCE [LARGE SCALE GENOMIC DNA]</scope>
    <source>
        <strain evidence="3">C18/9</strain>
    </source>
</reference>
<keyword evidence="3" id="KW-1185">Reference proteome</keyword>